<dbReference type="GO" id="GO:0016887">
    <property type="term" value="F:ATP hydrolysis activity"/>
    <property type="evidence" value="ECO:0007669"/>
    <property type="project" value="InterPro"/>
</dbReference>
<dbReference type="EMBL" id="UOEX01000332">
    <property type="protein sequence ID" value="VAW40447.1"/>
    <property type="molecule type" value="Genomic_DNA"/>
</dbReference>
<dbReference type="InterPro" id="IPR003593">
    <property type="entry name" value="AAA+_ATPase"/>
</dbReference>
<reference evidence="5" key="1">
    <citation type="submission" date="2018-06" db="EMBL/GenBank/DDBJ databases">
        <authorList>
            <person name="Zhirakovskaya E."/>
        </authorList>
    </citation>
    <scope>NUCLEOTIDE SEQUENCE</scope>
</reference>
<accession>A0A3B0VPY7</accession>
<evidence type="ECO:0000256" key="2">
    <source>
        <dbReference type="ARBA" id="ARBA00022741"/>
    </source>
</evidence>
<gene>
    <name evidence="5" type="ORF">MNBD_DELTA03-918</name>
</gene>
<dbReference type="InterPro" id="IPR003439">
    <property type="entry name" value="ABC_transporter-like_ATP-bd"/>
</dbReference>
<evidence type="ECO:0000256" key="3">
    <source>
        <dbReference type="ARBA" id="ARBA00022840"/>
    </source>
</evidence>
<dbReference type="CDD" id="cd03230">
    <property type="entry name" value="ABC_DR_subfamily_A"/>
    <property type="match status" value="1"/>
</dbReference>
<evidence type="ECO:0000313" key="5">
    <source>
        <dbReference type="EMBL" id="VAW40447.1"/>
    </source>
</evidence>
<dbReference type="SUPFAM" id="SSF52540">
    <property type="entry name" value="P-loop containing nucleoside triphosphate hydrolases"/>
    <property type="match status" value="1"/>
</dbReference>
<sequence>MTTSGEGEAAGPGPVIIRFQEVTKVYRGELFKKESVALRGVSLEVQEGEIFGIIGRNGAGKSTSIKILMGFVKHSGGRVSLSGREPYEAKCHMGLGYLPESPCLYQHLTITDHLKFAAAIANIPNSEIKPRIAQILQRVGLGQAAGIKIKKFSKGMTQRAALAYALLHDPDLLILDEPMSGLDPFGRQMVIDIINDYRERNKTVLFCSHILTDVERICDRIGVMNRGRIIKIMRPDEIPPTT</sequence>
<keyword evidence="2" id="KW-0547">Nucleotide-binding</keyword>
<dbReference type="GO" id="GO:0005524">
    <property type="term" value="F:ATP binding"/>
    <property type="evidence" value="ECO:0007669"/>
    <property type="project" value="UniProtKB-KW"/>
</dbReference>
<dbReference type="SMART" id="SM00382">
    <property type="entry name" value="AAA"/>
    <property type="match status" value="1"/>
</dbReference>
<dbReference type="Gene3D" id="3.40.50.300">
    <property type="entry name" value="P-loop containing nucleotide triphosphate hydrolases"/>
    <property type="match status" value="1"/>
</dbReference>
<protein>
    <submittedName>
        <fullName evidence="5">Efflux ABC transporter, ATP-binding protein</fullName>
    </submittedName>
</protein>
<name>A0A3B0VPY7_9ZZZZ</name>
<dbReference type="Pfam" id="PF00005">
    <property type="entry name" value="ABC_tran"/>
    <property type="match status" value="1"/>
</dbReference>
<evidence type="ECO:0000259" key="4">
    <source>
        <dbReference type="PROSITE" id="PS50893"/>
    </source>
</evidence>
<dbReference type="InterPro" id="IPR027417">
    <property type="entry name" value="P-loop_NTPase"/>
</dbReference>
<keyword evidence="1" id="KW-0813">Transport</keyword>
<dbReference type="InterPro" id="IPR051782">
    <property type="entry name" value="ABC_Transporter_VariousFunc"/>
</dbReference>
<dbReference type="PROSITE" id="PS50893">
    <property type="entry name" value="ABC_TRANSPORTER_2"/>
    <property type="match status" value="1"/>
</dbReference>
<evidence type="ECO:0000256" key="1">
    <source>
        <dbReference type="ARBA" id="ARBA00022448"/>
    </source>
</evidence>
<proteinExistence type="predicted"/>
<dbReference type="PANTHER" id="PTHR42939">
    <property type="entry name" value="ABC TRANSPORTER ATP-BINDING PROTEIN ALBC-RELATED"/>
    <property type="match status" value="1"/>
</dbReference>
<dbReference type="AlphaFoldDB" id="A0A3B0VPY7"/>
<dbReference type="PANTHER" id="PTHR42939:SF1">
    <property type="entry name" value="ABC TRANSPORTER ATP-BINDING PROTEIN ALBC-RELATED"/>
    <property type="match status" value="1"/>
</dbReference>
<keyword evidence="3 5" id="KW-0067">ATP-binding</keyword>
<feature type="non-terminal residue" evidence="5">
    <location>
        <position position="242"/>
    </location>
</feature>
<feature type="domain" description="ABC transporter" evidence="4">
    <location>
        <begin position="17"/>
        <end position="242"/>
    </location>
</feature>
<organism evidence="5">
    <name type="scientific">hydrothermal vent metagenome</name>
    <dbReference type="NCBI Taxonomy" id="652676"/>
    <lineage>
        <taxon>unclassified sequences</taxon>
        <taxon>metagenomes</taxon>
        <taxon>ecological metagenomes</taxon>
    </lineage>
</organism>